<reference evidence="6 7" key="1">
    <citation type="submission" date="2018-09" db="EMBL/GenBank/DDBJ databases">
        <title>YIM PH21274 draft genome.</title>
        <authorList>
            <person name="Miao C."/>
        </authorList>
    </citation>
    <scope>NUCLEOTIDE SEQUENCE [LARGE SCALE GENOMIC DNA]</scope>
    <source>
        <strain evidence="6 7">YIM PH 21724</strain>
    </source>
</reference>
<evidence type="ECO:0000256" key="1">
    <source>
        <dbReference type="ARBA" id="ARBA00008061"/>
    </source>
</evidence>
<dbReference type="SUPFAM" id="SSF51011">
    <property type="entry name" value="Glycosyl hydrolase domain"/>
    <property type="match status" value="1"/>
</dbReference>
<dbReference type="InterPro" id="IPR013783">
    <property type="entry name" value="Ig-like_fold"/>
</dbReference>
<dbReference type="InterPro" id="IPR011837">
    <property type="entry name" value="Glycogen_debranch_GlgX"/>
</dbReference>
<dbReference type="Pfam" id="PF02922">
    <property type="entry name" value="CBM_48"/>
    <property type="match status" value="1"/>
</dbReference>
<keyword evidence="2" id="KW-0378">Hydrolase</keyword>
<evidence type="ECO:0000256" key="3">
    <source>
        <dbReference type="ARBA" id="ARBA00023295"/>
    </source>
</evidence>
<dbReference type="Gene3D" id="2.60.40.10">
    <property type="entry name" value="Immunoglobulins"/>
    <property type="match status" value="1"/>
</dbReference>
<dbReference type="NCBIfam" id="TIGR02100">
    <property type="entry name" value="glgX_debranch"/>
    <property type="match status" value="1"/>
</dbReference>
<dbReference type="InterPro" id="IPR014756">
    <property type="entry name" value="Ig_E-set"/>
</dbReference>
<dbReference type="CDD" id="cd11326">
    <property type="entry name" value="AmyAc_Glg_debranch"/>
    <property type="match status" value="1"/>
</dbReference>
<accession>A0A3A4K9P8</accession>
<dbReference type="InterPro" id="IPR004193">
    <property type="entry name" value="Glyco_hydro_13_N"/>
</dbReference>
<feature type="domain" description="Glycosyl hydrolase family 13 catalytic" evidence="5">
    <location>
        <begin position="162"/>
        <end position="572"/>
    </location>
</feature>
<dbReference type="Gene3D" id="3.20.20.80">
    <property type="entry name" value="Glycosidases"/>
    <property type="match status" value="1"/>
</dbReference>
<dbReference type="InterPro" id="IPR044505">
    <property type="entry name" value="GlgX_Isoamylase_N_E_set"/>
</dbReference>
<feature type="compositionally biased region" description="Basic and acidic residues" evidence="4">
    <location>
        <begin position="470"/>
        <end position="482"/>
    </location>
</feature>
<protein>
    <submittedName>
        <fullName evidence="6">Glycogen debranching enzyme GlgX</fullName>
    </submittedName>
</protein>
<keyword evidence="3" id="KW-0326">Glycosidase</keyword>
<dbReference type="SMART" id="SM00642">
    <property type="entry name" value="Aamy"/>
    <property type="match status" value="1"/>
</dbReference>
<evidence type="ECO:0000256" key="4">
    <source>
        <dbReference type="SAM" id="MobiDB-lite"/>
    </source>
</evidence>
<dbReference type="Proteomes" id="UP000266677">
    <property type="component" value="Unassembled WGS sequence"/>
</dbReference>
<dbReference type="SUPFAM" id="SSF51445">
    <property type="entry name" value="(Trans)glycosidases"/>
    <property type="match status" value="1"/>
</dbReference>
<dbReference type="GO" id="GO:0005980">
    <property type="term" value="P:glycogen catabolic process"/>
    <property type="evidence" value="ECO:0007669"/>
    <property type="project" value="InterPro"/>
</dbReference>
<feature type="region of interest" description="Disordered" evidence="4">
    <location>
        <begin position="470"/>
        <end position="493"/>
    </location>
</feature>
<evidence type="ECO:0000256" key="2">
    <source>
        <dbReference type="ARBA" id="ARBA00022801"/>
    </source>
</evidence>
<gene>
    <name evidence="6" type="primary">glgX</name>
    <name evidence="6" type="ORF">D5S18_31455</name>
</gene>
<proteinExistence type="inferred from homology"/>
<dbReference type="CDD" id="cd02856">
    <property type="entry name" value="E_set_GDE_Isoamylase_N"/>
    <property type="match status" value="1"/>
</dbReference>
<evidence type="ECO:0000259" key="5">
    <source>
        <dbReference type="SMART" id="SM00642"/>
    </source>
</evidence>
<dbReference type="PANTHER" id="PTHR43002">
    <property type="entry name" value="GLYCOGEN DEBRANCHING ENZYME"/>
    <property type="match status" value="1"/>
</dbReference>
<dbReference type="Gene3D" id="2.60.40.1180">
    <property type="entry name" value="Golgi alpha-mannosidase II"/>
    <property type="match status" value="1"/>
</dbReference>
<evidence type="ECO:0000313" key="6">
    <source>
        <dbReference type="EMBL" id="RJO69182.1"/>
    </source>
</evidence>
<name>A0A3A4K9P8_9NOCA</name>
<dbReference type="InterPro" id="IPR013780">
    <property type="entry name" value="Glyco_hydro_b"/>
</dbReference>
<sequence length="669" mass="74099">MAQPDPATGDATPLGVWPGAAYPLGATYDGAGTNFSVFSEVADAVELCLIDADGDETRVRLDEVDGYVHHAYLPGVGPGSRYGMRIHGPFDPERGLRCDPSKLLLDPYGKAFDGAFDGHPSLHTAGLDSLGHTMTGVVVNPYFDWGTDRAPKRPYHQTVIYEAHVRGMTMTHPAVPPHLRGTYAGLAHPAVIAHLLDLGVTAIELMPVHQFLHDQMLLDRGLRNYWGYNSFGYLAPHREYAADPRAGAAVPEFKAMVRDFHAAGIEVILDVVYNHTAEGNHLGPTIAFRGIDNAAYYRLVDDDPAHYMDYTGTGNSLNVRHPHTLQLIMDSLRYWVLEMRVDGFRFDLAATLARELHDVDRLSTFFDLVQQDPVVSQVKLIAEPWDVGEGGYQVGNFPSLWTEWNGKYRDTVRDYWRGRPATLGEFASRLTGSSDLYEATGRRPGASINFVTAHDGFTLRDLVSYSEKHNAANGEDNRDGNADNRSWNCGVEGPTDDPRVNALRARQSRNLLATLVLSQGTPMLLHGDEMGRTQHGNNNAYCQDSPLSWMDWSLLHKNSDLVAFTRTVIALRAAHPVFRRRRFLAGRPTGRPRDISWLTPSGKEMAAADWDNGFGRSLAVHLDGRAIPEPGPRGERVTDAEFLLCFNAHDAAIEFALPDRCLLVLRRTA</sequence>
<dbReference type="AlphaFoldDB" id="A0A3A4K9P8"/>
<dbReference type="SUPFAM" id="SSF81296">
    <property type="entry name" value="E set domains"/>
    <property type="match status" value="1"/>
</dbReference>
<dbReference type="GO" id="GO:0004135">
    <property type="term" value="F:amylo-alpha-1,6-glucosidase activity"/>
    <property type="evidence" value="ECO:0007669"/>
    <property type="project" value="InterPro"/>
</dbReference>
<comment type="caution">
    <text evidence="6">The sequence shown here is derived from an EMBL/GenBank/DDBJ whole genome shotgun (WGS) entry which is preliminary data.</text>
</comment>
<dbReference type="InterPro" id="IPR017853">
    <property type="entry name" value="GH"/>
</dbReference>
<organism evidence="6 7">
    <name type="scientific">Nocardia panacis</name>
    <dbReference type="NCBI Taxonomy" id="2340916"/>
    <lineage>
        <taxon>Bacteria</taxon>
        <taxon>Bacillati</taxon>
        <taxon>Actinomycetota</taxon>
        <taxon>Actinomycetes</taxon>
        <taxon>Mycobacteriales</taxon>
        <taxon>Nocardiaceae</taxon>
        <taxon>Nocardia</taxon>
    </lineage>
</organism>
<dbReference type="InterPro" id="IPR006047">
    <property type="entry name" value="GH13_cat_dom"/>
</dbReference>
<keyword evidence="7" id="KW-1185">Reference proteome</keyword>
<dbReference type="OrthoDB" id="3236218at2"/>
<comment type="similarity">
    <text evidence="1">Belongs to the glycosyl hydrolase 13 family.</text>
</comment>
<dbReference type="EMBL" id="QZFU01000045">
    <property type="protein sequence ID" value="RJO69182.1"/>
    <property type="molecule type" value="Genomic_DNA"/>
</dbReference>
<dbReference type="Pfam" id="PF00128">
    <property type="entry name" value="Alpha-amylase"/>
    <property type="match status" value="1"/>
</dbReference>
<evidence type="ECO:0000313" key="7">
    <source>
        <dbReference type="Proteomes" id="UP000266677"/>
    </source>
</evidence>